<keyword evidence="9" id="KW-0408">Iron</keyword>
<dbReference type="PANTHER" id="PTHR38674:SF1">
    <property type="entry name" value="ALKANE 1-MONOOXYGENASE 1"/>
    <property type="match status" value="1"/>
</dbReference>
<gene>
    <name evidence="14" type="primary">alkB</name>
</gene>
<dbReference type="GO" id="GO:0046872">
    <property type="term" value="F:metal ion binding"/>
    <property type="evidence" value="ECO:0007669"/>
    <property type="project" value="UniProtKB-KW"/>
</dbReference>
<organism evidence="14">
    <name type="scientific">Pseudomonas frederiksbergensis</name>
    <dbReference type="NCBI Taxonomy" id="104087"/>
    <lineage>
        <taxon>Bacteria</taxon>
        <taxon>Pseudomonadati</taxon>
        <taxon>Pseudomonadota</taxon>
        <taxon>Gammaproteobacteria</taxon>
        <taxon>Pseudomonadales</taxon>
        <taxon>Pseudomonadaceae</taxon>
        <taxon>Pseudomonas</taxon>
    </lineage>
</organism>
<evidence type="ECO:0000256" key="5">
    <source>
        <dbReference type="ARBA" id="ARBA00022692"/>
    </source>
</evidence>
<evidence type="ECO:0000256" key="12">
    <source>
        <dbReference type="SAM" id="Phobius"/>
    </source>
</evidence>
<feature type="domain" description="Fatty acid desaturase" evidence="13">
    <location>
        <begin position="37"/>
        <end position="210"/>
    </location>
</feature>
<dbReference type="InterPro" id="IPR005804">
    <property type="entry name" value="FA_desaturase_dom"/>
</dbReference>
<evidence type="ECO:0000256" key="6">
    <source>
        <dbReference type="ARBA" id="ARBA00022723"/>
    </source>
</evidence>
<protein>
    <submittedName>
        <fullName evidence="14">Alkane hydroxylase</fullName>
    </submittedName>
</protein>
<evidence type="ECO:0000256" key="8">
    <source>
        <dbReference type="ARBA" id="ARBA00023002"/>
    </source>
</evidence>
<evidence type="ECO:0000256" key="9">
    <source>
        <dbReference type="ARBA" id="ARBA00023004"/>
    </source>
</evidence>
<evidence type="ECO:0000256" key="10">
    <source>
        <dbReference type="ARBA" id="ARBA00023033"/>
    </source>
</evidence>
<dbReference type="PANTHER" id="PTHR38674">
    <property type="entry name" value="ALKANE 1-MONOOXYGENASE 1"/>
    <property type="match status" value="1"/>
</dbReference>
<keyword evidence="11 12" id="KW-0472">Membrane</keyword>
<dbReference type="GO" id="GO:0005886">
    <property type="term" value="C:plasma membrane"/>
    <property type="evidence" value="ECO:0007669"/>
    <property type="project" value="UniProtKB-SubCell"/>
</dbReference>
<dbReference type="EMBL" id="AY452488">
    <property type="protein sequence ID" value="AAR13803.1"/>
    <property type="molecule type" value="Genomic_DNA"/>
</dbReference>
<keyword evidence="6" id="KW-0479">Metal-binding</keyword>
<accession>Q6SQM6</accession>
<reference evidence="14" key="1">
    <citation type="journal article" date="2010" name="J. Polym. Environ.">
        <title>Purification and biochemical characterization of recombinant alcohol dehydrogenase from the psychrophilic bacterium Pseudomonas frederiksbergensis.</title>
        <authorList>
            <person name="Abdel-Megeed A.F."/>
            <person name="Aboul-Soud M.A.M."/>
            <person name="Mueller R.M."/>
            <person name="Rudolf F.A."/>
            <person name="Al-Deyab S.S."/>
        </authorList>
    </citation>
    <scope>NUCLEOTIDE SEQUENCE</scope>
</reference>
<keyword evidence="7 12" id="KW-1133">Transmembrane helix</keyword>
<dbReference type="AlphaFoldDB" id="Q6SQM6"/>
<dbReference type="GO" id="GO:0004497">
    <property type="term" value="F:monooxygenase activity"/>
    <property type="evidence" value="ECO:0007669"/>
    <property type="project" value="UniProtKB-KW"/>
</dbReference>
<keyword evidence="10" id="KW-0503">Monooxygenase</keyword>
<feature type="transmembrane region" description="Helical" evidence="12">
    <location>
        <begin position="307"/>
        <end position="326"/>
    </location>
</feature>
<evidence type="ECO:0000259" key="13">
    <source>
        <dbReference type="Pfam" id="PF00487"/>
    </source>
</evidence>
<dbReference type="GO" id="GO:0006629">
    <property type="term" value="P:lipid metabolic process"/>
    <property type="evidence" value="ECO:0007669"/>
    <property type="project" value="InterPro"/>
</dbReference>
<evidence type="ECO:0000313" key="14">
    <source>
        <dbReference type="EMBL" id="AAR13803.1"/>
    </source>
</evidence>
<dbReference type="Pfam" id="PF00487">
    <property type="entry name" value="FA_desaturase"/>
    <property type="match status" value="2"/>
</dbReference>
<name>Q6SQM6_9PSED</name>
<dbReference type="InterPro" id="IPR033885">
    <property type="entry name" value="AlkB/XylM"/>
</dbReference>
<evidence type="ECO:0000256" key="2">
    <source>
        <dbReference type="ARBA" id="ARBA00010823"/>
    </source>
</evidence>
<evidence type="ECO:0000256" key="1">
    <source>
        <dbReference type="ARBA" id="ARBA00004429"/>
    </source>
</evidence>
<keyword evidence="8" id="KW-0560">Oxidoreductase</keyword>
<feature type="transmembrane region" description="Helical" evidence="12">
    <location>
        <begin position="6"/>
        <end position="29"/>
    </location>
</feature>
<evidence type="ECO:0000256" key="7">
    <source>
        <dbReference type="ARBA" id="ARBA00022989"/>
    </source>
</evidence>
<keyword evidence="4" id="KW-0997">Cell inner membrane</keyword>
<evidence type="ECO:0000256" key="3">
    <source>
        <dbReference type="ARBA" id="ARBA00022475"/>
    </source>
</evidence>
<feature type="domain" description="Fatty acid desaturase" evidence="13">
    <location>
        <begin position="215"/>
        <end position="398"/>
    </location>
</feature>
<comment type="similarity">
    <text evidence="2">Belongs to the fatty acid desaturase type 1 family. AlkB subfamily.</text>
</comment>
<comment type="subcellular location">
    <subcellularLocation>
        <location evidence="1">Cell inner membrane</location>
        <topology evidence="1">Multi-pass membrane protein</topology>
    </subcellularLocation>
</comment>
<evidence type="ECO:0000256" key="4">
    <source>
        <dbReference type="ARBA" id="ARBA00022519"/>
    </source>
</evidence>
<dbReference type="CDD" id="cd03512">
    <property type="entry name" value="Alkane-hydroxylase"/>
    <property type="match status" value="2"/>
</dbReference>
<keyword evidence="3" id="KW-1003">Cell membrane</keyword>
<evidence type="ECO:0000256" key="11">
    <source>
        <dbReference type="ARBA" id="ARBA00023136"/>
    </source>
</evidence>
<feature type="transmembrane region" description="Helical" evidence="12">
    <location>
        <begin position="151"/>
        <end position="177"/>
    </location>
</feature>
<keyword evidence="5 12" id="KW-0812">Transmembrane</keyword>
<feature type="transmembrane region" description="Helical" evidence="12">
    <location>
        <begin position="41"/>
        <end position="59"/>
    </location>
</feature>
<proteinExistence type="inferred from homology"/>
<sequence>MEAQGYYRVLSLATVPLLLGMLVWSGWILAHETRWDWVGQLGWILSVGTVMGAIGITVSHELIHKDPQLEQNAGGLLLAAVCYAGFKVEHVRGHHVHVSTPEDASSSRYGQSLYSFLPHAYKHNFLNAWRLEAERLKRKGLPALHWRNELIWWYAISALFLLGFSLAFGWLGAIFFLGQSVMAFTLLEIVNYVEHYGLHRRRLDNGRYERTTPGAHELGHKSSRLERRLAKIVLAQSFYGHFYIEHNHGHHVNVATPRDPASARFGESFWIFLPRSVFGGLKSGWRIESARLRRQGSPALSPRNNILQAWSLSAALFGTLITLFGWQILPWLLLQALAGITFLEAANYLEHYGLLRARRQDGSFVKARPEDSWNSDHLLSNLFLYQLQRHSDHHANSDRQHDSCSCSETGLVVGFKHWPALLGGHALAGQHHQRLIGRRQATGEQVEEIRVAAYQHATLVFADALQDHLGGLVGIGDEEFFEVGAGLLFAVDQEAGHVRVDAAAATDIGADAAGVHAGGRDAAALQVQLLAQGFGKAAHGEFGRVVTAHAGLGKQAEHAGRVDHMAVAAGLEVRQERLGAVDHAPEVDADDPLQVGVVHAFDRTRQGHAGVVEHQVDLAMLGHAARRPSLHGLAVGHIQHLGGDHHRRQGRGLDQCQGLLQALGVFVRQCQVATFARECQGQCATHAGCRAGNRRHAAVE</sequence>